<dbReference type="InterPro" id="IPR036513">
    <property type="entry name" value="STAS_dom_sf"/>
</dbReference>
<sequence length="193" mass="21918">MKWITPIFRRIEKCVAEILFLPHSNRRINRFLHRDTLKEIIINLQGDLDFKLGELLLSKLEELSESPRKILFDASELESATLEGVSILNRLPERFPTSQFAICSVPTRIEISARGEKEIRVFSDRESAKSYLIAADSDAGSSAFAENSPVLVNCPICFHLLKIQTSGNYGCPVCHSKFFATKDRRTSAFERLL</sequence>
<evidence type="ECO:0000259" key="1">
    <source>
        <dbReference type="PROSITE" id="PS50801"/>
    </source>
</evidence>
<dbReference type="PROSITE" id="PS50801">
    <property type="entry name" value="STAS"/>
    <property type="match status" value="1"/>
</dbReference>
<accession>N1WHU8</accession>
<name>N1WHU8_9LEPT</name>
<dbReference type="InterPro" id="IPR002645">
    <property type="entry name" value="STAS_dom"/>
</dbReference>
<dbReference type="EMBL" id="AOHC02000021">
    <property type="protein sequence ID" value="EMY78495.1"/>
    <property type="molecule type" value="Genomic_DNA"/>
</dbReference>
<organism evidence="2 3">
    <name type="scientific">Leptospira weilii serovar Ranarum str. ICFT</name>
    <dbReference type="NCBI Taxonomy" id="1218598"/>
    <lineage>
        <taxon>Bacteria</taxon>
        <taxon>Pseudomonadati</taxon>
        <taxon>Spirochaetota</taxon>
        <taxon>Spirochaetia</taxon>
        <taxon>Leptospirales</taxon>
        <taxon>Leptospiraceae</taxon>
        <taxon>Leptospira</taxon>
    </lineage>
</organism>
<protein>
    <recommendedName>
        <fullName evidence="1">STAS domain-containing protein</fullName>
    </recommendedName>
</protein>
<proteinExistence type="predicted"/>
<dbReference type="Gene3D" id="3.30.750.24">
    <property type="entry name" value="STAS domain"/>
    <property type="match status" value="1"/>
</dbReference>
<dbReference type="STRING" id="1218598.LEP1GSC060_3906"/>
<comment type="caution">
    <text evidence="2">The sequence shown here is derived from an EMBL/GenBank/DDBJ whole genome shotgun (WGS) entry which is preliminary data.</text>
</comment>
<gene>
    <name evidence="2" type="ORF">LEP1GSC060_3906</name>
</gene>
<feature type="domain" description="STAS" evidence="1">
    <location>
        <begin position="40"/>
        <end position="91"/>
    </location>
</feature>
<evidence type="ECO:0000313" key="2">
    <source>
        <dbReference type="EMBL" id="EMY78495.1"/>
    </source>
</evidence>
<dbReference type="OrthoDB" id="326430at2"/>
<reference evidence="2" key="1">
    <citation type="submission" date="2013-03" db="EMBL/GenBank/DDBJ databases">
        <authorList>
            <person name="Harkins D.M."/>
            <person name="Durkin A.S."/>
            <person name="Brinkac L.M."/>
            <person name="Haft D.H."/>
            <person name="Selengut J.D."/>
            <person name="Sanka R."/>
            <person name="DePew J."/>
            <person name="Purushe J."/>
            <person name="Hartskeerl R.A."/>
            <person name="Ahmed A."/>
            <person name="van der Linden H."/>
            <person name="Goris M.G.A."/>
            <person name="Vinetz J.M."/>
            <person name="Sutton G.G."/>
            <person name="Nierman W.C."/>
            <person name="Fouts D.E."/>
        </authorList>
    </citation>
    <scope>NUCLEOTIDE SEQUENCE [LARGE SCALE GENOMIC DNA]</scope>
    <source>
        <strain evidence="2">ICFT</strain>
    </source>
</reference>
<evidence type="ECO:0000313" key="3">
    <source>
        <dbReference type="Proteomes" id="UP000012313"/>
    </source>
</evidence>
<keyword evidence="3" id="KW-1185">Reference proteome</keyword>
<dbReference type="Proteomes" id="UP000012313">
    <property type="component" value="Unassembled WGS sequence"/>
</dbReference>
<dbReference type="AlphaFoldDB" id="N1WHU8"/>